<comment type="caution">
    <text evidence="1">The sequence shown here is derived from an EMBL/GenBank/DDBJ whole genome shotgun (WGS) entry which is preliminary data.</text>
</comment>
<protein>
    <recommendedName>
        <fullName evidence="3">Outer membrane protein beta-barrel domain-containing protein</fullName>
    </recommendedName>
</protein>
<organism evidence="1 2">
    <name type="scientific">Orenia metallireducens</name>
    <dbReference type="NCBI Taxonomy" id="1413210"/>
    <lineage>
        <taxon>Bacteria</taxon>
        <taxon>Bacillati</taxon>
        <taxon>Bacillota</taxon>
        <taxon>Clostridia</taxon>
        <taxon>Halanaerobiales</taxon>
        <taxon>Halobacteroidaceae</taxon>
        <taxon>Orenia</taxon>
    </lineage>
</organism>
<evidence type="ECO:0000313" key="2">
    <source>
        <dbReference type="Proteomes" id="UP000093514"/>
    </source>
</evidence>
<dbReference type="Proteomes" id="UP000093514">
    <property type="component" value="Unassembled WGS sequence"/>
</dbReference>
<sequence length="236" mass="25863">MIIFAVILFSLPVFADSYEELEESGQIVEVDMENELPLYIRAGVGLKIERLQLDLDKINGLLAAADVDFSALDETMMLYGIEGVGGVRNGNIYGAYFLNGRNRSRGANGERVELSLTYGGLIYQRGIYMKKNTDISIGTGMGYGRSRLELLHYKVDATKDGILGATGTTLEKSFLLLEPSINFHQQLTPIIGLDFSVGYLMTHDLDGGWSLSGHELEDSLDGFEGGSVSLRVNFGM</sequence>
<evidence type="ECO:0000313" key="1">
    <source>
        <dbReference type="EMBL" id="OCL25358.1"/>
    </source>
</evidence>
<reference evidence="1 2" key="2">
    <citation type="submission" date="2016-08" db="EMBL/GenBank/DDBJ databases">
        <title>Orenia metallireducens sp. nov. strain Z6, a Novel Metal-reducing Firmicute from the Deep Subsurface.</title>
        <authorList>
            <person name="Maxim B.I."/>
            <person name="Kenneth K."/>
            <person name="Flynn T.M."/>
            <person name="Oloughlin E.J."/>
            <person name="Locke R.A."/>
            <person name="Weber J.R."/>
            <person name="Egan S.M."/>
            <person name="Mackie R.I."/>
            <person name="Cann I.K."/>
        </authorList>
    </citation>
    <scope>NUCLEOTIDE SEQUENCE [LARGE SCALE GENOMIC DNA]</scope>
    <source>
        <strain evidence="1 2">Z6</strain>
    </source>
</reference>
<keyword evidence="2" id="KW-1185">Reference proteome</keyword>
<accession>A0A1C0A5E2</accession>
<gene>
    <name evidence="1" type="ORF">U472_13485</name>
</gene>
<name>A0A1C0A5E2_9FIRM</name>
<dbReference type="AlphaFoldDB" id="A0A1C0A5E2"/>
<evidence type="ECO:0008006" key="3">
    <source>
        <dbReference type="Google" id="ProtNLM"/>
    </source>
</evidence>
<dbReference type="EMBL" id="LWDV01000010">
    <property type="protein sequence ID" value="OCL25358.1"/>
    <property type="molecule type" value="Genomic_DNA"/>
</dbReference>
<reference evidence="2" key="1">
    <citation type="submission" date="2016-07" db="EMBL/GenBank/DDBJ databases">
        <authorList>
            <person name="Florea S."/>
            <person name="Webb J.S."/>
            <person name="Jaromczyk J."/>
            <person name="Schardl C.L."/>
        </authorList>
    </citation>
    <scope>NUCLEOTIDE SEQUENCE [LARGE SCALE GENOMIC DNA]</scope>
    <source>
        <strain evidence="2">Z6</strain>
    </source>
</reference>
<proteinExistence type="predicted"/>